<feature type="domain" description="NAD-dependent epimerase/dehydratase" evidence="1">
    <location>
        <begin position="5"/>
        <end position="222"/>
    </location>
</feature>
<evidence type="ECO:0000313" key="3">
    <source>
        <dbReference type="Proteomes" id="UP001165667"/>
    </source>
</evidence>
<sequence>MSERIVVVGYGACGRATVEALIRRNRGTVAVAQRTRPTDLPQTIEFRPCDVLDPGAVQQALFGATQVVLSIGLPYDSRVWRTAWPRAMTNVVEACAATGARLVFIDNLYMMGPQREPLREDMALSDYGAKPAIRSEVTRIWMAAASAGRARITALRPPDFYGPGVGLSHLGTSTFGALAKGKPAFLIAPPDTPHDFAYVPDIGRAVVTLLEAPDDAFGRAWNMPCAPTRTPREILRLGAEALGVKLRIRTVPLSLLPVLGLVSPFLREVAEMRFTFDRPYEVDASQFKRRFWSDVTPFDIGAPATARSFPADAPSAQSVALA</sequence>
<dbReference type="Proteomes" id="UP001165667">
    <property type="component" value="Unassembled WGS sequence"/>
</dbReference>
<dbReference type="RefSeq" id="WP_282588341.1">
    <property type="nucleotide sequence ID" value="NZ_JAMOIM010000037.1"/>
</dbReference>
<evidence type="ECO:0000313" key="2">
    <source>
        <dbReference type="EMBL" id="MCW6511962.1"/>
    </source>
</evidence>
<comment type="caution">
    <text evidence="2">The sequence shown here is derived from an EMBL/GenBank/DDBJ whole genome shotgun (WGS) entry which is preliminary data.</text>
</comment>
<gene>
    <name evidence="2" type="ORF">M8523_28830</name>
</gene>
<dbReference type="SUPFAM" id="SSF51735">
    <property type="entry name" value="NAD(P)-binding Rossmann-fold domains"/>
    <property type="match status" value="1"/>
</dbReference>
<dbReference type="Pfam" id="PF01370">
    <property type="entry name" value="Epimerase"/>
    <property type="match status" value="1"/>
</dbReference>
<evidence type="ECO:0000259" key="1">
    <source>
        <dbReference type="Pfam" id="PF01370"/>
    </source>
</evidence>
<dbReference type="InterPro" id="IPR036291">
    <property type="entry name" value="NAD(P)-bd_dom_sf"/>
</dbReference>
<accession>A0AA41Z2V3</accession>
<reference evidence="2" key="1">
    <citation type="submission" date="2022-05" db="EMBL/GenBank/DDBJ databases">
        <authorList>
            <person name="Pankratov T."/>
        </authorList>
    </citation>
    <scope>NUCLEOTIDE SEQUENCE</scope>
    <source>
        <strain evidence="2">BP6-180914</strain>
    </source>
</reference>
<keyword evidence="3" id="KW-1185">Reference proteome</keyword>
<organism evidence="2 3">
    <name type="scientific">Lichenifustis flavocetrariae</name>
    <dbReference type="NCBI Taxonomy" id="2949735"/>
    <lineage>
        <taxon>Bacteria</taxon>
        <taxon>Pseudomonadati</taxon>
        <taxon>Pseudomonadota</taxon>
        <taxon>Alphaproteobacteria</taxon>
        <taxon>Hyphomicrobiales</taxon>
        <taxon>Lichenihabitantaceae</taxon>
        <taxon>Lichenifustis</taxon>
    </lineage>
</organism>
<dbReference type="Gene3D" id="3.40.50.720">
    <property type="entry name" value="NAD(P)-binding Rossmann-like Domain"/>
    <property type="match status" value="1"/>
</dbReference>
<proteinExistence type="predicted"/>
<protein>
    <submittedName>
        <fullName evidence="2">NAD-dependent epimerase/dehydratase family protein</fullName>
    </submittedName>
</protein>
<name>A0AA41Z2V3_9HYPH</name>
<dbReference type="AlphaFoldDB" id="A0AA41Z2V3"/>
<dbReference type="EMBL" id="JAMOIM010000037">
    <property type="protein sequence ID" value="MCW6511962.1"/>
    <property type="molecule type" value="Genomic_DNA"/>
</dbReference>
<dbReference type="InterPro" id="IPR001509">
    <property type="entry name" value="Epimerase_deHydtase"/>
</dbReference>